<dbReference type="HOGENOM" id="CLU_1929844_0_0_1"/>
<dbReference type="EMBL" id="AMQM01005563">
    <property type="status" value="NOT_ANNOTATED_CDS"/>
    <property type="molecule type" value="Genomic_DNA"/>
</dbReference>
<proteinExistence type="predicted"/>
<dbReference type="OrthoDB" id="10072198at2759"/>
<dbReference type="GeneID" id="20205732"/>
<dbReference type="EnsemblMetazoa" id="HelroT176160">
    <property type="protein sequence ID" value="HelroP176160"/>
    <property type="gene ID" value="HelroG176160"/>
</dbReference>
<reference evidence="2" key="3">
    <citation type="submission" date="2015-06" db="UniProtKB">
        <authorList>
            <consortium name="EnsemblMetazoa"/>
        </authorList>
    </citation>
    <scope>IDENTIFICATION</scope>
</reference>
<keyword evidence="3" id="KW-1185">Reference proteome</keyword>
<organism evidence="2 3">
    <name type="scientific">Helobdella robusta</name>
    <name type="common">Californian leech</name>
    <dbReference type="NCBI Taxonomy" id="6412"/>
    <lineage>
        <taxon>Eukaryota</taxon>
        <taxon>Metazoa</taxon>
        <taxon>Spiralia</taxon>
        <taxon>Lophotrochozoa</taxon>
        <taxon>Annelida</taxon>
        <taxon>Clitellata</taxon>
        <taxon>Hirudinea</taxon>
        <taxon>Rhynchobdellida</taxon>
        <taxon>Glossiphoniidae</taxon>
        <taxon>Helobdella</taxon>
    </lineage>
</organism>
<name>T1FA83_HELRO</name>
<evidence type="ECO:0000313" key="1">
    <source>
        <dbReference type="EMBL" id="ESO00295.1"/>
    </source>
</evidence>
<accession>T1FA83</accession>
<reference evidence="3" key="1">
    <citation type="submission" date="2012-12" db="EMBL/GenBank/DDBJ databases">
        <authorList>
            <person name="Hellsten U."/>
            <person name="Grimwood J."/>
            <person name="Chapman J.A."/>
            <person name="Shapiro H."/>
            <person name="Aerts A."/>
            <person name="Otillar R.P."/>
            <person name="Terry A.Y."/>
            <person name="Boore J.L."/>
            <person name="Simakov O."/>
            <person name="Marletaz F."/>
            <person name="Cho S.-J."/>
            <person name="Edsinger-Gonzales E."/>
            <person name="Havlak P."/>
            <person name="Kuo D.-H."/>
            <person name="Larsson T."/>
            <person name="Lv J."/>
            <person name="Arendt D."/>
            <person name="Savage R."/>
            <person name="Osoegawa K."/>
            <person name="de Jong P."/>
            <person name="Lindberg D.R."/>
            <person name="Seaver E.C."/>
            <person name="Weisblat D.A."/>
            <person name="Putnam N.H."/>
            <person name="Grigoriev I.V."/>
            <person name="Rokhsar D.S."/>
        </authorList>
    </citation>
    <scope>NUCLEOTIDE SEQUENCE</scope>
</reference>
<dbReference type="InParanoid" id="T1FA83"/>
<dbReference type="KEGG" id="hro:HELRODRAFT_176160"/>
<dbReference type="Proteomes" id="UP000015101">
    <property type="component" value="Unassembled WGS sequence"/>
</dbReference>
<dbReference type="EMBL" id="KB096983">
    <property type="protein sequence ID" value="ESO00295.1"/>
    <property type="molecule type" value="Genomic_DNA"/>
</dbReference>
<gene>
    <name evidence="2" type="primary">20205732</name>
    <name evidence="1" type="ORF">HELRODRAFT_176160</name>
</gene>
<reference evidence="1 3" key="2">
    <citation type="journal article" date="2013" name="Nature">
        <title>Insights into bilaterian evolution from three spiralian genomes.</title>
        <authorList>
            <person name="Simakov O."/>
            <person name="Marletaz F."/>
            <person name="Cho S.J."/>
            <person name="Edsinger-Gonzales E."/>
            <person name="Havlak P."/>
            <person name="Hellsten U."/>
            <person name="Kuo D.H."/>
            <person name="Larsson T."/>
            <person name="Lv J."/>
            <person name="Arendt D."/>
            <person name="Savage R."/>
            <person name="Osoegawa K."/>
            <person name="de Jong P."/>
            <person name="Grimwood J."/>
            <person name="Chapman J.A."/>
            <person name="Shapiro H."/>
            <person name="Aerts A."/>
            <person name="Otillar R.P."/>
            <person name="Terry A.Y."/>
            <person name="Boore J.L."/>
            <person name="Grigoriev I.V."/>
            <person name="Lindberg D.R."/>
            <person name="Seaver E.C."/>
            <person name="Weisblat D.A."/>
            <person name="Putnam N.H."/>
            <person name="Rokhsar D.S."/>
        </authorList>
    </citation>
    <scope>NUCLEOTIDE SEQUENCE</scope>
</reference>
<sequence>MPYFPSGHAGFFYCYGAFSCSNEAAVEEDRRMKILYSCCWFDQEVDNLNARRMEEFLVTFDMVRFVHGETHVKHGTLDFVAATSVIDSFKKFCGNLIWNSLPTELKTNEVDETVFRKRIRAHLWDKAFMRT</sequence>
<dbReference type="AlphaFoldDB" id="T1FA83"/>
<protein>
    <submittedName>
        <fullName evidence="1 2">Uncharacterized protein</fullName>
    </submittedName>
</protein>
<evidence type="ECO:0000313" key="3">
    <source>
        <dbReference type="Proteomes" id="UP000015101"/>
    </source>
</evidence>
<dbReference type="CTD" id="20205732"/>
<evidence type="ECO:0000313" key="2">
    <source>
        <dbReference type="EnsemblMetazoa" id="HelroP176160"/>
    </source>
</evidence>
<dbReference type="RefSeq" id="XP_009021729.1">
    <property type="nucleotide sequence ID" value="XM_009023481.1"/>
</dbReference>